<evidence type="ECO:0000313" key="3">
    <source>
        <dbReference type="EMBL" id="ETX26475.1"/>
    </source>
</evidence>
<dbReference type="STRING" id="1449351.RISW2_01790"/>
<dbReference type="Proteomes" id="UP000023430">
    <property type="component" value="Unassembled WGS sequence"/>
</dbReference>
<dbReference type="EMBL" id="JAME01000104">
    <property type="protein sequence ID" value="ETX26475.1"/>
    <property type="molecule type" value="Genomic_DNA"/>
</dbReference>
<dbReference type="AlphaFoldDB" id="X7F131"/>
<feature type="domain" description="Phage capsid-like C-terminal" evidence="2">
    <location>
        <begin position="15"/>
        <end position="122"/>
    </location>
</feature>
<dbReference type="InterPro" id="IPR054612">
    <property type="entry name" value="Phage_capsid-like_C"/>
</dbReference>
<reference evidence="3 4" key="1">
    <citation type="submission" date="2014-01" db="EMBL/GenBank/DDBJ databases">
        <title>Roseivivax isoporae LMG 25204 Genome Sequencing.</title>
        <authorList>
            <person name="Lai Q."/>
            <person name="Li G."/>
            <person name="Shao Z."/>
        </authorList>
    </citation>
    <scope>NUCLEOTIDE SEQUENCE [LARGE SCALE GENOMIC DNA]</scope>
    <source>
        <strain evidence="3 4">LMG 25204</strain>
    </source>
</reference>
<proteinExistence type="predicted"/>
<comment type="subcellular location">
    <subcellularLocation>
        <location evidence="1">Virion</location>
    </subcellularLocation>
</comment>
<dbReference type="eggNOG" id="COG4653">
    <property type="taxonomic scope" value="Bacteria"/>
</dbReference>
<evidence type="ECO:0000313" key="4">
    <source>
        <dbReference type="Proteomes" id="UP000023430"/>
    </source>
</evidence>
<comment type="caution">
    <text evidence="3">The sequence shown here is derived from an EMBL/GenBank/DDBJ whole genome shotgun (WGS) entry which is preliminary data.</text>
</comment>
<dbReference type="Pfam" id="PF05065">
    <property type="entry name" value="Phage_capsid"/>
    <property type="match status" value="1"/>
</dbReference>
<dbReference type="NCBIfam" id="TIGR01554">
    <property type="entry name" value="major_cap_HK97"/>
    <property type="match status" value="1"/>
</dbReference>
<name>X7F131_9RHOB</name>
<dbReference type="SUPFAM" id="SSF56563">
    <property type="entry name" value="Major capsid protein gp5"/>
    <property type="match status" value="1"/>
</dbReference>
<protein>
    <recommendedName>
        <fullName evidence="2">Phage capsid-like C-terminal domain-containing protein</fullName>
    </recommendedName>
</protein>
<keyword evidence="4" id="KW-1185">Reference proteome</keyword>
<organism evidence="3 4">
    <name type="scientific">Roseivivax isoporae LMG 25204</name>
    <dbReference type="NCBI Taxonomy" id="1449351"/>
    <lineage>
        <taxon>Bacteria</taxon>
        <taxon>Pseudomonadati</taxon>
        <taxon>Pseudomonadota</taxon>
        <taxon>Alphaproteobacteria</taxon>
        <taxon>Rhodobacterales</taxon>
        <taxon>Roseobacteraceae</taxon>
        <taxon>Roseivivax</taxon>
    </lineage>
</organism>
<evidence type="ECO:0000259" key="2">
    <source>
        <dbReference type="Pfam" id="PF05065"/>
    </source>
</evidence>
<dbReference type="OrthoDB" id="9786516at2"/>
<dbReference type="RefSeq" id="WP_043775673.1">
    <property type="nucleotide sequence ID" value="NZ_JAME01000104.1"/>
</dbReference>
<gene>
    <name evidence="3" type="ORF">RISW2_01790</name>
</gene>
<sequence length="140" mass="15591">MYSRLMMIPGDRPFWMTNQDTLPQLMTMTIGDKPIWTPPSGDLSGAPGGFLLGRPVRFSEFAQTLGDKGDLQLISPRGYYGARRASGVKFASSIHLYFDYATEAFRWTFRYGGQPHLSKPVAPKNGNATKSHFVTLAERA</sequence>
<evidence type="ECO:0000256" key="1">
    <source>
        <dbReference type="ARBA" id="ARBA00004328"/>
    </source>
</evidence>
<dbReference type="InterPro" id="IPR024455">
    <property type="entry name" value="Phage_capsid"/>
</dbReference>
<accession>X7F131</accession>